<dbReference type="AlphaFoldDB" id="A0A0H2RGF2"/>
<feature type="compositionally biased region" description="Polar residues" evidence="1">
    <location>
        <begin position="235"/>
        <end position="253"/>
    </location>
</feature>
<name>A0A0H2RGF2_9AGAM</name>
<reference evidence="2 3" key="1">
    <citation type="submission" date="2015-04" db="EMBL/GenBank/DDBJ databases">
        <title>Complete genome sequence of Schizopora paradoxa KUC8140, a cosmopolitan wood degrader in East Asia.</title>
        <authorList>
            <consortium name="DOE Joint Genome Institute"/>
            <person name="Min B."/>
            <person name="Park H."/>
            <person name="Jang Y."/>
            <person name="Kim J.-J."/>
            <person name="Kim K.H."/>
            <person name="Pangilinan J."/>
            <person name="Lipzen A."/>
            <person name="Riley R."/>
            <person name="Grigoriev I.V."/>
            <person name="Spatafora J.W."/>
            <person name="Choi I.-G."/>
        </authorList>
    </citation>
    <scope>NUCLEOTIDE SEQUENCE [LARGE SCALE GENOMIC DNA]</scope>
    <source>
        <strain evidence="2 3">KUC8140</strain>
    </source>
</reference>
<feature type="compositionally biased region" description="Acidic residues" evidence="1">
    <location>
        <begin position="176"/>
        <end position="190"/>
    </location>
</feature>
<dbReference type="InParanoid" id="A0A0H2RGF2"/>
<evidence type="ECO:0000256" key="1">
    <source>
        <dbReference type="SAM" id="MobiDB-lite"/>
    </source>
</evidence>
<feature type="compositionally biased region" description="Polar residues" evidence="1">
    <location>
        <begin position="270"/>
        <end position="295"/>
    </location>
</feature>
<evidence type="ECO:0000313" key="2">
    <source>
        <dbReference type="EMBL" id="KLO04011.1"/>
    </source>
</evidence>
<feature type="compositionally biased region" description="Polar residues" evidence="1">
    <location>
        <begin position="110"/>
        <end position="119"/>
    </location>
</feature>
<gene>
    <name evidence="2" type="ORF">SCHPADRAFT_897370</name>
</gene>
<keyword evidence="3" id="KW-1185">Reference proteome</keyword>
<accession>A0A0H2RGF2</accession>
<feature type="region of interest" description="Disordered" evidence="1">
    <location>
        <begin position="1"/>
        <end position="295"/>
    </location>
</feature>
<feature type="compositionally biased region" description="Basic residues" evidence="1">
    <location>
        <begin position="43"/>
        <end position="70"/>
    </location>
</feature>
<evidence type="ECO:0000313" key="3">
    <source>
        <dbReference type="Proteomes" id="UP000053477"/>
    </source>
</evidence>
<feature type="compositionally biased region" description="Basic and acidic residues" evidence="1">
    <location>
        <begin position="191"/>
        <end position="204"/>
    </location>
</feature>
<organism evidence="2 3">
    <name type="scientific">Schizopora paradoxa</name>
    <dbReference type="NCBI Taxonomy" id="27342"/>
    <lineage>
        <taxon>Eukaryota</taxon>
        <taxon>Fungi</taxon>
        <taxon>Dikarya</taxon>
        <taxon>Basidiomycota</taxon>
        <taxon>Agaricomycotina</taxon>
        <taxon>Agaricomycetes</taxon>
        <taxon>Hymenochaetales</taxon>
        <taxon>Schizoporaceae</taxon>
        <taxon>Schizopora</taxon>
    </lineage>
</organism>
<sequence>MVQAASGSHRQESPHLTPYNLRSGRQPSAARDQAGTATDSGKAKAKRTAKGTKAKQNPTKKGKSRARRVKSPSPSSSESESDEYTPRDPNDYNDPPEDSDNEMHAPSITLKGQDQLSSKQQKEDEREDAGVAQTQARDRSKQHGNNEPGTMREEAALSSPEKVGLGLESTRVIQDGDAELQFDFCDEDEEWRGIETDNEEKSTKSNESVVDGTSEGEGSNAKSKGKGKQKETKNRNQGSAPVSSPISNLSILTNEKLRTHMNDMSAAPDKNSSSKAPEGLESSNTKQDRTMTTSH</sequence>
<protein>
    <submittedName>
        <fullName evidence="2">Uncharacterized protein</fullName>
    </submittedName>
</protein>
<proteinExistence type="predicted"/>
<feature type="non-terminal residue" evidence="2">
    <location>
        <position position="295"/>
    </location>
</feature>
<dbReference type="Proteomes" id="UP000053477">
    <property type="component" value="Unassembled WGS sequence"/>
</dbReference>
<dbReference type="EMBL" id="KQ086790">
    <property type="protein sequence ID" value="KLO04011.1"/>
    <property type="molecule type" value="Genomic_DNA"/>
</dbReference>